<organism evidence="3 4">
    <name type="scientific">Colletotrichum tanaceti</name>
    <dbReference type="NCBI Taxonomy" id="1306861"/>
    <lineage>
        <taxon>Eukaryota</taxon>
        <taxon>Fungi</taxon>
        <taxon>Dikarya</taxon>
        <taxon>Ascomycota</taxon>
        <taxon>Pezizomycotina</taxon>
        <taxon>Sordariomycetes</taxon>
        <taxon>Hypocreomycetidae</taxon>
        <taxon>Glomerellales</taxon>
        <taxon>Glomerellaceae</taxon>
        <taxon>Colletotrichum</taxon>
        <taxon>Colletotrichum destructivum species complex</taxon>
    </lineage>
</organism>
<evidence type="ECO:0000256" key="2">
    <source>
        <dbReference type="SAM" id="SignalP"/>
    </source>
</evidence>
<feature type="chain" id="PRO_5020904712" description="GPI anchored serine-threonine rich protein" evidence="2">
    <location>
        <begin position="19"/>
        <end position="220"/>
    </location>
</feature>
<sequence length="220" mass="22035">MHLARPLFLLSLLALAAATPAPTSTPPADGNGDDDEAFCPGGTIACGPVCVQASQRCCNDPLASDFWSCESTQTCGPTKKDGCLTPPDNHRPPPSPSSSSSSSSPPATPSPSSSTPPPSSAFHSPATTVTSTTTRTWTAQTRPSSTVSQPTSTGAGQPPTCVFGESVVKRVPSENKGTPCPTSLVSSDTPTSIPPKTGMATAGRAGVVAAVFGAVAALLV</sequence>
<gene>
    <name evidence="3" type="ORF">CTA1_4701</name>
</gene>
<evidence type="ECO:0008006" key="5">
    <source>
        <dbReference type="Google" id="ProtNLM"/>
    </source>
</evidence>
<evidence type="ECO:0000256" key="1">
    <source>
        <dbReference type="SAM" id="MobiDB-lite"/>
    </source>
</evidence>
<feature type="compositionally biased region" description="Polar residues" evidence="1">
    <location>
        <begin position="142"/>
        <end position="155"/>
    </location>
</feature>
<keyword evidence="4" id="KW-1185">Reference proteome</keyword>
<comment type="caution">
    <text evidence="3">The sequence shown here is derived from an EMBL/GenBank/DDBJ whole genome shotgun (WGS) entry which is preliminary data.</text>
</comment>
<keyword evidence="2" id="KW-0732">Signal</keyword>
<feature type="region of interest" description="Disordered" evidence="1">
    <location>
        <begin position="79"/>
        <end position="160"/>
    </location>
</feature>
<reference evidence="3 4" key="1">
    <citation type="journal article" date="2019" name="PLoS ONE">
        <title>Comparative genome analysis indicates high evolutionary potential of pathogenicity genes in Colletotrichum tanaceti.</title>
        <authorList>
            <person name="Lelwala R.V."/>
            <person name="Korhonen P.K."/>
            <person name="Young N.D."/>
            <person name="Scott J.B."/>
            <person name="Ades P.A."/>
            <person name="Gasser R.B."/>
            <person name="Taylor P.W.J."/>
        </authorList>
    </citation>
    <scope>NUCLEOTIDE SEQUENCE [LARGE SCALE GENOMIC DNA]</scope>
    <source>
        <strain evidence="3">BRIP57314</strain>
    </source>
</reference>
<evidence type="ECO:0000313" key="4">
    <source>
        <dbReference type="Proteomes" id="UP000310108"/>
    </source>
</evidence>
<dbReference type="AlphaFoldDB" id="A0A4U6XCF1"/>
<evidence type="ECO:0000313" key="3">
    <source>
        <dbReference type="EMBL" id="TKW53074.1"/>
    </source>
</evidence>
<feature type="compositionally biased region" description="Low complexity" evidence="1">
    <location>
        <begin position="127"/>
        <end position="141"/>
    </location>
</feature>
<protein>
    <recommendedName>
        <fullName evidence="5">GPI anchored serine-threonine rich protein</fullName>
    </recommendedName>
</protein>
<feature type="signal peptide" evidence="2">
    <location>
        <begin position="1"/>
        <end position="18"/>
    </location>
</feature>
<proteinExistence type="predicted"/>
<feature type="region of interest" description="Disordered" evidence="1">
    <location>
        <begin position="172"/>
        <end position="193"/>
    </location>
</feature>
<feature type="compositionally biased region" description="Polar residues" evidence="1">
    <location>
        <begin position="180"/>
        <end position="191"/>
    </location>
</feature>
<accession>A0A4U6XCF1</accession>
<dbReference type="Proteomes" id="UP000310108">
    <property type="component" value="Unassembled WGS sequence"/>
</dbReference>
<feature type="compositionally biased region" description="Pro residues" evidence="1">
    <location>
        <begin position="106"/>
        <end position="119"/>
    </location>
</feature>
<name>A0A4U6XCF1_9PEZI</name>
<dbReference type="EMBL" id="PJEX01000204">
    <property type="protein sequence ID" value="TKW53074.1"/>
    <property type="molecule type" value="Genomic_DNA"/>
</dbReference>